<evidence type="ECO:0000313" key="6">
    <source>
        <dbReference type="Proteomes" id="UP001218579"/>
    </source>
</evidence>
<dbReference type="InterPro" id="IPR008920">
    <property type="entry name" value="TF_FadR/GntR_C"/>
</dbReference>
<dbReference type="Proteomes" id="UP001218579">
    <property type="component" value="Unassembled WGS sequence"/>
</dbReference>
<dbReference type="PANTHER" id="PTHR43537:SF44">
    <property type="entry name" value="GNTR FAMILY REGULATORY PROTEIN"/>
    <property type="match status" value="1"/>
</dbReference>
<proteinExistence type="predicted"/>
<dbReference type="SMART" id="SM00895">
    <property type="entry name" value="FCD"/>
    <property type="match status" value="1"/>
</dbReference>
<keyword evidence="2" id="KW-0238">DNA-binding</keyword>
<dbReference type="InterPro" id="IPR011711">
    <property type="entry name" value="GntR_C"/>
</dbReference>
<dbReference type="Gene3D" id="1.10.10.10">
    <property type="entry name" value="Winged helix-like DNA-binding domain superfamily/Winged helix DNA-binding domain"/>
    <property type="match status" value="1"/>
</dbReference>
<evidence type="ECO:0000256" key="1">
    <source>
        <dbReference type="ARBA" id="ARBA00023015"/>
    </source>
</evidence>
<dbReference type="PROSITE" id="PS50949">
    <property type="entry name" value="HTH_GNTR"/>
    <property type="match status" value="1"/>
</dbReference>
<dbReference type="Gene3D" id="1.20.120.530">
    <property type="entry name" value="GntR ligand-binding domain-like"/>
    <property type="match status" value="1"/>
</dbReference>
<evidence type="ECO:0000313" key="5">
    <source>
        <dbReference type="EMBL" id="MDC7676629.1"/>
    </source>
</evidence>
<dbReference type="RefSeq" id="WP_272744962.1">
    <property type="nucleotide sequence ID" value="NZ_JAQQKV010000002.1"/>
</dbReference>
<dbReference type="Pfam" id="PF07729">
    <property type="entry name" value="FCD"/>
    <property type="match status" value="1"/>
</dbReference>
<evidence type="ECO:0000256" key="2">
    <source>
        <dbReference type="ARBA" id="ARBA00023125"/>
    </source>
</evidence>
<feature type="domain" description="HTH gntR-type" evidence="4">
    <location>
        <begin position="7"/>
        <end position="74"/>
    </location>
</feature>
<dbReference type="InterPro" id="IPR036390">
    <property type="entry name" value="WH_DNA-bd_sf"/>
</dbReference>
<comment type="caution">
    <text evidence="5">The sequence shown here is derived from an EMBL/GenBank/DDBJ whole genome shotgun (WGS) entry which is preliminary data.</text>
</comment>
<dbReference type="SUPFAM" id="SSF48008">
    <property type="entry name" value="GntR ligand-binding domain-like"/>
    <property type="match status" value="1"/>
</dbReference>
<gene>
    <name evidence="5" type="ORF">PQU98_10835</name>
</gene>
<keyword evidence="1" id="KW-0805">Transcription regulation</keyword>
<keyword evidence="6" id="KW-1185">Reference proteome</keyword>
<reference evidence="5 6" key="1">
    <citation type="submission" date="2023-01" db="EMBL/GenBank/DDBJ databases">
        <title>Novel species of the genus Asticcacaulis isolated from rivers.</title>
        <authorList>
            <person name="Lu H."/>
        </authorList>
    </citation>
    <scope>NUCLEOTIDE SEQUENCE [LARGE SCALE GENOMIC DNA]</scope>
    <source>
        <strain evidence="5 6">LKC15W</strain>
    </source>
</reference>
<dbReference type="InterPro" id="IPR000524">
    <property type="entry name" value="Tscrpt_reg_HTH_GntR"/>
</dbReference>
<name>A0ABT5HM10_9CAUL</name>
<evidence type="ECO:0000256" key="3">
    <source>
        <dbReference type="ARBA" id="ARBA00023163"/>
    </source>
</evidence>
<dbReference type="SUPFAM" id="SSF46785">
    <property type="entry name" value="Winged helix' DNA-binding domain"/>
    <property type="match status" value="1"/>
</dbReference>
<protein>
    <submittedName>
        <fullName evidence="5">FadR/GntR family transcriptional regulator</fullName>
    </submittedName>
</protein>
<evidence type="ECO:0000259" key="4">
    <source>
        <dbReference type="PROSITE" id="PS50949"/>
    </source>
</evidence>
<dbReference type="PRINTS" id="PR00035">
    <property type="entry name" value="HTHGNTR"/>
</dbReference>
<dbReference type="EMBL" id="JAQQKV010000002">
    <property type="protein sequence ID" value="MDC7676629.1"/>
    <property type="molecule type" value="Genomic_DNA"/>
</dbReference>
<organism evidence="5 6">
    <name type="scientific">Asticcacaulis machinosus</name>
    <dbReference type="NCBI Taxonomy" id="2984211"/>
    <lineage>
        <taxon>Bacteria</taxon>
        <taxon>Pseudomonadati</taxon>
        <taxon>Pseudomonadota</taxon>
        <taxon>Alphaproteobacteria</taxon>
        <taxon>Caulobacterales</taxon>
        <taxon>Caulobacteraceae</taxon>
        <taxon>Asticcacaulis</taxon>
    </lineage>
</organism>
<dbReference type="Pfam" id="PF00392">
    <property type="entry name" value="GntR"/>
    <property type="match status" value="1"/>
</dbReference>
<keyword evidence="3" id="KW-0804">Transcription</keyword>
<dbReference type="InterPro" id="IPR036388">
    <property type="entry name" value="WH-like_DNA-bd_sf"/>
</dbReference>
<accession>A0ABT5HM10</accession>
<sequence length="234" mass="25890">MIPPHGLSLTQSLLERLGQSIVMGDYDRAPFPTEAEIGEVNGTSRTVTREAIKMLTAKGLLSARPRLGTKVEPVGHWNLLDPQVLRWLIKRPLTPTIILEFNYVRLAFEPVAARLAARQIGEAGDRTALLKIRQSLDMMILNHADRALSIRHDIEFHGNILEASGNPFYRQLRPLIDTALTLAIGMTSHAREPSESHNDHLNVFRAIEAGDGAGAEILMRSLITKAIAVIIEES</sequence>
<dbReference type="PANTHER" id="PTHR43537">
    <property type="entry name" value="TRANSCRIPTIONAL REGULATOR, GNTR FAMILY"/>
    <property type="match status" value="1"/>
</dbReference>
<dbReference type="SMART" id="SM00345">
    <property type="entry name" value="HTH_GNTR"/>
    <property type="match status" value="1"/>
</dbReference>